<dbReference type="Pfam" id="PF20168">
    <property type="entry name" value="PDS5"/>
    <property type="match status" value="2"/>
</dbReference>
<gene>
    <name evidence="6" type="ORF">DME_LOCUS1062</name>
</gene>
<proteinExistence type="predicted"/>
<reference evidence="6 8" key="2">
    <citation type="submission" date="2018-11" db="EMBL/GenBank/DDBJ databases">
        <authorList>
            <consortium name="Pathogen Informatics"/>
        </authorList>
    </citation>
    <scope>NUCLEOTIDE SEQUENCE [LARGE SCALE GENOMIC DNA]</scope>
</reference>
<dbReference type="Gene3D" id="1.25.10.10">
    <property type="entry name" value="Leucine-rich Repeat Variant"/>
    <property type="match status" value="1"/>
</dbReference>
<dbReference type="PANTHER" id="PTHR12663">
    <property type="entry name" value="ANDROGEN INDUCED INHIBITOR OF PROLIFERATION AS3 / PDS5-RELATED"/>
    <property type="match status" value="1"/>
</dbReference>
<keyword evidence="3" id="KW-0498">Mitosis</keyword>
<evidence type="ECO:0000313" key="7">
    <source>
        <dbReference type="Proteomes" id="UP000038040"/>
    </source>
</evidence>
<evidence type="ECO:0000313" key="9">
    <source>
        <dbReference type="WBParaSite" id="DME_0000612301-mRNA-1"/>
    </source>
</evidence>
<dbReference type="GO" id="GO:0051301">
    <property type="term" value="P:cell division"/>
    <property type="evidence" value="ECO:0007669"/>
    <property type="project" value="UniProtKB-KW"/>
</dbReference>
<dbReference type="STRING" id="318479.A0A0N4UFC1"/>
<dbReference type="AlphaFoldDB" id="A0A0N4UFC1"/>
<dbReference type="Proteomes" id="UP000038040">
    <property type="component" value="Unplaced"/>
</dbReference>
<accession>A0A0N4UFC1</accession>
<keyword evidence="8" id="KW-1185">Reference proteome</keyword>
<dbReference type="GO" id="GO:0000785">
    <property type="term" value="C:chromatin"/>
    <property type="evidence" value="ECO:0007669"/>
    <property type="project" value="TreeGrafter"/>
</dbReference>
<organism evidence="7 9">
    <name type="scientific">Dracunculus medinensis</name>
    <name type="common">Guinea worm</name>
    <dbReference type="NCBI Taxonomy" id="318479"/>
    <lineage>
        <taxon>Eukaryota</taxon>
        <taxon>Metazoa</taxon>
        <taxon>Ecdysozoa</taxon>
        <taxon>Nematoda</taxon>
        <taxon>Chromadorea</taxon>
        <taxon>Rhabditida</taxon>
        <taxon>Spirurina</taxon>
        <taxon>Dracunculoidea</taxon>
        <taxon>Dracunculidae</taxon>
        <taxon>Dracunculus</taxon>
    </lineage>
</organism>
<keyword evidence="2" id="KW-0132">Cell division</keyword>
<dbReference type="GO" id="GO:0006281">
    <property type="term" value="P:DNA repair"/>
    <property type="evidence" value="ECO:0007669"/>
    <property type="project" value="TreeGrafter"/>
</dbReference>
<dbReference type="SUPFAM" id="SSF48371">
    <property type="entry name" value="ARM repeat"/>
    <property type="match status" value="1"/>
</dbReference>
<evidence type="ECO:0000256" key="1">
    <source>
        <dbReference type="ARBA" id="ARBA00004123"/>
    </source>
</evidence>
<dbReference type="OrthoDB" id="200660at2759"/>
<evidence type="ECO:0000313" key="8">
    <source>
        <dbReference type="Proteomes" id="UP000274756"/>
    </source>
</evidence>
<keyword evidence="5" id="KW-0131">Cell cycle</keyword>
<dbReference type="GO" id="GO:0005634">
    <property type="term" value="C:nucleus"/>
    <property type="evidence" value="ECO:0007669"/>
    <property type="project" value="UniProtKB-SubCell"/>
</dbReference>
<keyword evidence="4" id="KW-0539">Nucleus</keyword>
<name>A0A0N4UFC1_DRAME</name>
<comment type="subcellular location">
    <subcellularLocation>
        <location evidence="1">Nucleus</location>
    </subcellularLocation>
</comment>
<dbReference type="InterPro" id="IPR039776">
    <property type="entry name" value="Pds5"/>
</dbReference>
<dbReference type="Proteomes" id="UP000274756">
    <property type="component" value="Unassembled WGS sequence"/>
</dbReference>
<dbReference type="InterPro" id="IPR016024">
    <property type="entry name" value="ARM-type_fold"/>
</dbReference>
<evidence type="ECO:0000256" key="5">
    <source>
        <dbReference type="ARBA" id="ARBA00023306"/>
    </source>
</evidence>
<dbReference type="EMBL" id="UYYG01000012">
    <property type="protein sequence ID" value="VDN51089.1"/>
    <property type="molecule type" value="Genomic_DNA"/>
</dbReference>
<dbReference type="InterPro" id="IPR011989">
    <property type="entry name" value="ARM-like"/>
</dbReference>
<dbReference type="PANTHER" id="PTHR12663:SF0">
    <property type="entry name" value="PRECOCIOUS DISSOCIATION OF SISTERS 5, ISOFORM A"/>
    <property type="match status" value="1"/>
</dbReference>
<evidence type="ECO:0000256" key="3">
    <source>
        <dbReference type="ARBA" id="ARBA00022776"/>
    </source>
</evidence>
<dbReference type="GO" id="GO:0007064">
    <property type="term" value="P:mitotic sister chromatid cohesion"/>
    <property type="evidence" value="ECO:0007669"/>
    <property type="project" value="InterPro"/>
</dbReference>
<evidence type="ECO:0000256" key="2">
    <source>
        <dbReference type="ARBA" id="ARBA00022618"/>
    </source>
</evidence>
<dbReference type="WBParaSite" id="DME_0000612301-mRNA-1">
    <property type="protein sequence ID" value="DME_0000612301-mRNA-1"/>
    <property type="gene ID" value="DME_0000612301"/>
</dbReference>
<evidence type="ECO:0000256" key="4">
    <source>
        <dbReference type="ARBA" id="ARBA00023242"/>
    </source>
</evidence>
<protein>
    <submittedName>
        <fullName evidence="9">Condensin complex subunit 3</fullName>
    </submittedName>
</protein>
<sequence length="378" mass="43536">MDVCDYPSGCQPITISSNNSELLKRLKILSDSLKDTDSNEDVGTPGRYRSLLNHLTQAKFLNNSNKDVQILLACCITEIFRIFAPIFYVSVLFYFQNLSVAELLLLTLDSNDDAQFILRELIKADERLRGLFISLCSKFLQNLDRIDNIVLDILFYFLIQPQKKFCLDLIVNRAHDPNEEVRMEVISMVRGLAKSKFDLISERLLMCVVQRIRDTKVKVRHAAIIVLSQLYRLVNANDEFSESERASVFIVFSIDCRMLIEKVFVLNLVPYKMEVTKRVRIMINIFRNLDLRGMRTKCSEILQTLLERCAPLQFDGETVEVLVDLAYQVIQKAANHFDDTVALRREHSVIKLIAVCFFFNKSAISLNLLFLIALTITD</sequence>
<evidence type="ECO:0000313" key="6">
    <source>
        <dbReference type="EMBL" id="VDN51089.1"/>
    </source>
</evidence>
<reference evidence="9" key="1">
    <citation type="submission" date="2017-02" db="UniProtKB">
        <authorList>
            <consortium name="WormBaseParasite"/>
        </authorList>
    </citation>
    <scope>IDENTIFICATION</scope>
</reference>